<evidence type="ECO:0000259" key="3">
    <source>
        <dbReference type="PROSITE" id="PS50879"/>
    </source>
</evidence>
<dbReference type="OrthoDB" id="4357294at2759"/>
<feature type="domain" description="RNase H type-1" evidence="3">
    <location>
        <begin position="697"/>
        <end position="847"/>
    </location>
</feature>
<dbReference type="PROSITE" id="PS50878">
    <property type="entry name" value="RT_POL"/>
    <property type="match status" value="1"/>
</dbReference>
<feature type="domain" description="Reverse transcriptase" evidence="2">
    <location>
        <begin position="229"/>
        <end position="509"/>
    </location>
</feature>
<accession>A0A1E3BB90</accession>
<keyword evidence="5" id="KW-1185">Reference proteome</keyword>
<dbReference type="Proteomes" id="UP000094569">
    <property type="component" value="Unassembled WGS sequence"/>
</dbReference>
<dbReference type="InterPro" id="IPR036397">
    <property type="entry name" value="RNaseH_sf"/>
</dbReference>
<organism evidence="4 5">
    <name type="scientific">Aspergillus cristatus</name>
    <name type="common">Chinese Fuzhuan brick tea-fermentation fungus</name>
    <name type="synonym">Eurotium cristatum</name>
    <dbReference type="NCBI Taxonomy" id="573508"/>
    <lineage>
        <taxon>Eukaryota</taxon>
        <taxon>Fungi</taxon>
        <taxon>Dikarya</taxon>
        <taxon>Ascomycota</taxon>
        <taxon>Pezizomycotina</taxon>
        <taxon>Eurotiomycetes</taxon>
        <taxon>Eurotiomycetidae</taxon>
        <taxon>Eurotiales</taxon>
        <taxon>Aspergillaceae</taxon>
        <taxon>Aspergillus</taxon>
        <taxon>Aspergillus subgen. Aspergillus</taxon>
    </lineage>
</organism>
<dbReference type="InterPro" id="IPR002156">
    <property type="entry name" value="RNaseH_domain"/>
</dbReference>
<dbReference type="CDD" id="cd01650">
    <property type="entry name" value="RT_nLTR_like"/>
    <property type="match status" value="1"/>
</dbReference>
<dbReference type="SUPFAM" id="SSF53098">
    <property type="entry name" value="Ribonuclease H-like"/>
    <property type="match status" value="1"/>
</dbReference>
<protein>
    <recommendedName>
        <fullName evidence="6">Reverse transcriptase domain-containing protein</fullName>
    </recommendedName>
</protein>
<dbReference type="VEuPathDB" id="FungiDB:SI65_06454"/>
<evidence type="ECO:0008006" key="6">
    <source>
        <dbReference type="Google" id="ProtNLM"/>
    </source>
</evidence>
<sequence length="950" mass="105640">MQEDIFHLAIHKEAAALGEPPPAQLDLTPEALDQYTSAIIQAIKNALEASTKRAHAHPSGHRWNKDCQEAVLALRGTAQDPDTPPTEIEAAQRTFCCTVHQAKRQYWRTQLDNFTDSQDVFKAIKWNRTEGSFPIPPLKDGNRVHTTANAKAELLVKTLLQKAACTEDIPINCSNPEATLPFPNITTGEVHQAIFQAKSSTPSQDEISNAVLKKAWPVLGPHISALYKHCITTGWHPTPFRQALLVALPKPGKKDYSSPRSYRLIALLSTLGKGLERLMARRLAWIAIRHKVLHPQQFGALPCHLATDLAAALVHDIEEVWACSLFASMLTLDIKGAFDAVLQGRLTQRLRSQGWPPTVLRWVSSFTHDRTAAIQLDGHQSPTFAVPAGLPQGSPVSPILFMLYIEPIFKLGPVLARRGRFGYADDICQLVASKSLEENTAKLQSIVTDLMAWGHREGLTFDLAKTELQHYTKSRKGNNPTCTIHTPEDTVEIKPPPPNGATRWLGIWFDRKLSFKAHARTLAGTAKQAAGGIQALANTVRGVKAPLLRQATIACVLSVLCYGAEAWWPGMKRPAQDSSGRQKPISNRVSIQLACLDRVLRSALLRVLPVYKTTQTAVLHREAAIPPMELLLNQRRRALAIRVHKLDTQHPLHRWATHQRNFHINTCLLRAVDPSNFHTIEQIDPLLTSPWDTNLMPKEQPTAIDKAQAREDFQSNAAGAGWVGYWGSCKTKIFCGHTKLPNHEVFDAEARGALFGLQTALKDPNAQHSTNLYICLDNLEAVQQLQGQPKGSSQSVFKQFQEAAQTWPFCLRTFNTQPERVQVKWVPGHSGIIGNEEADKEAKMGCQAPLGFPLPPASIAATKHAAQRVHWQAFTQFWSEKAPQQYRDLGIGLEKRPPELHLPRPALGRLLAARSGHGDFAEYHERFKHDDALLTCSCGCRKEPSHFYFC</sequence>
<dbReference type="PANTHER" id="PTHR33481:SF1">
    <property type="entry name" value="ENDONUCLEASE_EXONUCLEASE_PHOSPHATASE DOMAIN-CONTAINING PROTEIN-RELATED"/>
    <property type="match status" value="1"/>
</dbReference>
<gene>
    <name evidence="4" type="ORF">SI65_06454</name>
</gene>
<evidence type="ECO:0000313" key="4">
    <source>
        <dbReference type="EMBL" id="ODM17666.1"/>
    </source>
</evidence>
<dbReference type="GO" id="GO:0004523">
    <property type="term" value="F:RNA-DNA hybrid ribonuclease activity"/>
    <property type="evidence" value="ECO:0007669"/>
    <property type="project" value="InterPro"/>
</dbReference>
<name>A0A1E3BB90_ASPCR</name>
<dbReference type="EMBL" id="JXNT01000007">
    <property type="protein sequence ID" value="ODM17666.1"/>
    <property type="molecule type" value="Genomic_DNA"/>
</dbReference>
<dbReference type="PROSITE" id="PS50879">
    <property type="entry name" value="RNASE_H_1"/>
    <property type="match status" value="1"/>
</dbReference>
<dbReference type="Pfam" id="PF00078">
    <property type="entry name" value="RVT_1"/>
    <property type="match status" value="1"/>
</dbReference>
<dbReference type="InterPro" id="IPR000477">
    <property type="entry name" value="RT_dom"/>
</dbReference>
<dbReference type="CDD" id="cd09276">
    <property type="entry name" value="Rnase_HI_RT_non_LTR"/>
    <property type="match status" value="1"/>
</dbReference>
<dbReference type="PANTHER" id="PTHR33481">
    <property type="entry name" value="REVERSE TRANSCRIPTASE"/>
    <property type="match status" value="1"/>
</dbReference>
<dbReference type="InterPro" id="IPR012337">
    <property type="entry name" value="RNaseH-like_sf"/>
</dbReference>
<reference evidence="4 5" key="1">
    <citation type="journal article" date="2016" name="BMC Genomics">
        <title>Comparative genomic and transcriptomic analyses of the Fuzhuan brick tea-fermentation fungus Aspergillus cristatus.</title>
        <authorList>
            <person name="Ge Y."/>
            <person name="Wang Y."/>
            <person name="Liu Y."/>
            <person name="Tan Y."/>
            <person name="Ren X."/>
            <person name="Zhang X."/>
            <person name="Hyde K.D."/>
            <person name="Liu Y."/>
            <person name="Liu Z."/>
        </authorList>
    </citation>
    <scope>NUCLEOTIDE SEQUENCE [LARGE SCALE GENOMIC DNA]</scope>
    <source>
        <strain evidence="4 5">GZAAS20.1005</strain>
    </source>
</reference>
<comment type="caution">
    <text evidence="4">The sequence shown here is derived from an EMBL/GenBank/DDBJ whole genome shotgun (WGS) entry which is preliminary data.</text>
</comment>
<evidence type="ECO:0000256" key="1">
    <source>
        <dbReference type="SAM" id="MobiDB-lite"/>
    </source>
</evidence>
<feature type="region of interest" description="Disordered" evidence="1">
    <location>
        <begin position="472"/>
        <end position="496"/>
    </location>
</feature>
<dbReference type="InterPro" id="IPR043502">
    <property type="entry name" value="DNA/RNA_pol_sf"/>
</dbReference>
<dbReference type="AlphaFoldDB" id="A0A1E3BB90"/>
<proteinExistence type="predicted"/>
<dbReference type="Pfam" id="PF00075">
    <property type="entry name" value="RNase_H"/>
    <property type="match status" value="1"/>
</dbReference>
<dbReference type="SUPFAM" id="SSF56672">
    <property type="entry name" value="DNA/RNA polymerases"/>
    <property type="match status" value="1"/>
</dbReference>
<dbReference type="GO" id="GO:0003676">
    <property type="term" value="F:nucleic acid binding"/>
    <property type="evidence" value="ECO:0007669"/>
    <property type="project" value="InterPro"/>
</dbReference>
<dbReference type="STRING" id="573508.A0A1E3BB90"/>
<dbReference type="Gene3D" id="3.30.420.10">
    <property type="entry name" value="Ribonuclease H-like superfamily/Ribonuclease H"/>
    <property type="match status" value="1"/>
</dbReference>
<evidence type="ECO:0000313" key="5">
    <source>
        <dbReference type="Proteomes" id="UP000094569"/>
    </source>
</evidence>
<evidence type="ECO:0000259" key="2">
    <source>
        <dbReference type="PROSITE" id="PS50878"/>
    </source>
</evidence>